<evidence type="ECO:0000259" key="7">
    <source>
        <dbReference type="Pfam" id="PF00324"/>
    </source>
</evidence>
<dbReference type="Pfam" id="PF03522">
    <property type="entry name" value="SLC12"/>
    <property type="match status" value="3"/>
</dbReference>
<dbReference type="GO" id="GO:1990573">
    <property type="term" value="P:potassium ion import across plasma membrane"/>
    <property type="evidence" value="ECO:0007669"/>
    <property type="project" value="TreeGrafter"/>
</dbReference>
<feature type="domain" description="Amino acid permease/ SLC12A" evidence="7">
    <location>
        <begin position="209"/>
        <end position="693"/>
    </location>
</feature>
<dbReference type="PANTHER" id="PTHR11827:SF103">
    <property type="entry name" value="SODIUM CHLORIDE COTRANSPORTER 69, ISOFORM E"/>
    <property type="match status" value="1"/>
</dbReference>
<feature type="transmembrane region" description="Helical" evidence="6">
    <location>
        <begin position="353"/>
        <end position="374"/>
    </location>
</feature>
<feature type="compositionally biased region" description="Polar residues" evidence="5">
    <location>
        <begin position="40"/>
        <end position="58"/>
    </location>
</feature>
<evidence type="ECO:0000313" key="9">
    <source>
        <dbReference type="EMBL" id="KNC85776.1"/>
    </source>
</evidence>
<dbReference type="Gene3D" id="1.20.1740.10">
    <property type="entry name" value="Amino acid/polyamine transporter I"/>
    <property type="match status" value="1"/>
</dbReference>
<accession>A0A0L0GA67</accession>
<keyword evidence="2 6" id="KW-0812">Transmembrane</keyword>
<proteinExistence type="predicted"/>
<feature type="domain" description="SLC12A transporter C-terminal" evidence="8">
    <location>
        <begin position="938"/>
        <end position="1007"/>
    </location>
</feature>
<feature type="domain" description="SLC12A transporter C-terminal" evidence="8">
    <location>
        <begin position="702"/>
        <end position="824"/>
    </location>
</feature>
<dbReference type="InterPro" id="IPR018491">
    <property type="entry name" value="SLC12_C"/>
</dbReference>
<dbReference type="AlphaFoldDB" id="A0A0L0GA67"/>
<dbReference type="GO" id="GO:0008511">
    <property type="term" value="F:sodium:potassium:chloride symporter activity"/>
    <property type="evidence" value="ECO:0007669"/>
    <property type="project" value="TreeGrafter"/>
</dbReference>
<evidence type="ECO:0000256" key="2">
    <source>
        <dbReference type="ARBA" id="ARBA00022692"/>
    </source>
</evidence>
<evidence type="ECO:0000256" key="6">
    <source>
        <dbReference type="SAM" id="Phobius"/>
    </source>
</evidence>
<evidence type="ECO:0000256" key="5">
    <source>
        <dbReference type="SAM" id="MobiDB-lite"/>
    </source>
</evidence>
<dbReference type="InterPro" id="IPR004841">
    <property type="entry name" value="AA-permease/SLC12A_dom"/>
</dbReference>
<dbReference type="EMBL" id="KQ241684">
    <property type="protein sequence ID" value="KNC85776.1"/>
    <property type="molecule type" value="Genomic_DNA"/>
</dbReference>
<sequence>MSLAPHGQQSDMLRGSNPFSTEEASDGEGDTHTTSEHDQQSQYTQQLNRNPYNNSAESNGAGVGAEVGSEKVVNPFNDNFVDVEMTVVQDIGLQEANSSYGLRPSHSTHAIDVNDVENINETIQAMDEQQKELREYYYNTQEPRPNTIYYRQDGSRNTGQNRPKLDDIFNKGGVDDTTDESTSAAQQEEMFEVKQLDTTGAIKFGWVKGVLVRCLLNIWGVMLFIRLSWVVGQAGIGLASCVILLSTVVTIITTVSMSAICTNGEVKGGGAYYLISRSLGPEFGGAIGLIFSFANAVGIALYVVGFAETVFEIMNNNDATWFGKQADVRIIGIITITLLLGIAMIGTSWEAKIQLVLLTVLSGGIVVFMIGSFAGPDALQRDQGFVGYSTSVFSDNFGPHWQGETFFSVFSIFFPAATGILAGANMSGDLKDAQKAIPKGTFLAIGISTTVYLVMAWVCGFCVLRQVIDTRASADANSTVYSTEYGLLYSYDVVAMVSIWSPLVYAGIFSATLSSALVSLVSAPRIFQAVCKDKLFPYTSYFAVGMGPGDDPMRGYFLAYGIGLIFVLMGELNTIAPVLSNFFLMSYALINYSCFALSMSKSPAWRPAFKYYNKWLSLIGALLCLAIMFIINWVAALISIAIIFVVYKYIEWAKPDANWGSAAQAAQYMKALDNMLELEITIEHVKTFRPQLLVMQGDMSQRYELLRLASYFSQRYGLLLATNIITGLDFEENGIKYLDDVKSRELALLDRKKLKVFLDVFLAGTLREGLRQSLQIGGMGKMRPNTVMFGFKHDWIRDMQEVPEYVGMIEDCLTSKMGVIVARGTRDNEHMDTIFSFFEGKHRPKKTIDVWWLGDDGGLTILIPYLITKSNFWSKCKLRILTVGEGMDMTTERLRMTRLLRKFRISGEVVVVDNQSDNPSPESIEMWQQYGVGMKGELTNRIRRYLRLRELMKEYSDEASLIFMTLPVPRKTEESTVYMAFLDLMSVDLPPTCLIRGNQQSVLTFYS</sequence>
<dbReference type="GeneID" id="25902544"/>
<gene>
    <name evidence="9" type="ORF">SARC_02040</name>
</gene>
<keyword evidence="4 6" id="KW-0472">Membrane</keyword>
<dbReference type="GO" id="GO:0055064">
    <property type="term" value="P:chloride ion homeostasis"/>
    <property type="evidence" value="ECO:0007669"/>
    <property type="project" value="TreeGrafter"/>
</dbReference>
<dbReference type="OrthoDB" id="2020542at2759"/>
<evidence type="ECO:0000256" key="1">
    <source>
        <dbReference type="ARBA" id="ARBA00004141"/>
    </source>
</evidence>
<comment type="subcellular location">
    <subcellularLocation>
        <location evidence="1">Membrane</location>
        <topology evidence="1">Multi-pass membrane protein</topology>
    </subcellularLocation>
</comment>
<feature type="transmembrane region" description="Helical" evidence="6">
    <location>
        <begin position="618"/>
        <end position="647"/>
    </location>
</feature>
<reference evidence="9 10" key="1">
    <citation type="submission" date="2011-02" db="EMBL/GenBank/DDBJ databases">
        <title>The Genome Sequence of Sphaeroforma arctica JP610.</title>
        <authorList>
            <consortium name="The Broad Institute Genome Sequencing Platform"/>
            <person name="Russ C."/>
            <person name="Cuomo C."/>
            <person name="Young S.K."/>
            <person name="Zeng Q."/>
            <person name="Gargeya S."/>
            <person name="Alvarado L."/>
            <person name="Berlin A."/>
            <person name="Chapman S.B."/>
            <person name="Chen Z."/>
            <person name="Freedman E."/>
            <person name="Gellesch M."/>
            <person name="Goldberg J."/>
            <person name="Griggs A."/>
            <person name="Gujja S."/>
            <person name="Heilman E."/>
            <person name="Heiman D."/>
            <person name="Howarth C."/>
            <person name="Mehta T."/>
            <person name="Neiman D."/>
            <person name="Pearson M."/>
            <person name="Roberts A."/>
            <person name="Saif S."/>
            <person name="Shea T."/>
            <person name="Shenoy N."/>
            <person name="Sisk P."/>
            <person name="Stolte C."/>
            <person name="Sykes S."/>
            <person name="White J."/>
            <person name="Yandava C."/>
            <person name="Burger G."/>
            <person name="Gray M.W."/>
            <person name="Holland P.W.H."/>
            <person name="King N."/>
            <person name="Lang F.B.F."/>
            <person name="Roger A.J."/>
            <person name="Ruiz-Trillo I."/>
            <person name="Haas B."/>
            <person name="Nusbaum C."/>
            <person name="Birren B."/>
        </authorList>
    </citation>
    <scope>NUCLEOTIDE SEQUENCE [LARGE SCALE GENOMIC DNA]</scope>
    <source>
        <strain evidence="9 10">JP610</strain>
    </source>
</reference>
<dbReference type="FunFam" id="1.20.1740.10:FF:000022">
    <property type="entry name" value="Bumetanide-sensitive na-k-cl cotransport protein"/>
    <property type="match status" value="1"/>
</dbReference>
<protein>
    <recommendedName>
        <fullName evidence="11">Amino acid permease/ SLC12A domain-containing protein</fullName>
    </recommendedName>
</protein>
<dbReference type="Pfam" id="PF00324">
    <property type="entry name" value="AA_permease"/>
    <property type="match status" value="1"/>
</dbReference>
<feature type="transmembrane region" description="Helical" evidence="6">
    <location>
        <begin position="326"/>
        <end position="346"/>
    </location>
</feature>
<dbReference type="PANTHER" id="PTHR11827">
    <property type="entry name" value="SOLUTE CARRIER FAMILY 12, CATION COTRANSPORTERS"/>
    <property type="match status" value="1"/>
</dbReference>
<keyword evidence="10" id="KW-1185">Reference proteome</keyword>
<evidence type="ECO:0000313" key="10">
    <source>
        <dbReference type="Proteomes" id="UP000054560"/>
    </source>
</evidence>
<dbReference type="eggNOG" id="KOG2083">
    <property type="taxonomic scope" value="Eukaryota"/>
</dbReference>
<dbReference type="GO" id="GO:0016020">
    <property type="term" value="C:membrane"/>
    <property type="evidence" value="ECO:0007669"/>
    <property type="project" value="UniProtKB-SubCell"/>
</dbReference>
<organism evidence="9 10">
    <name type="scientific">Sphaeroforma arctica JP610</name>
    <dbReference type="NCBI Taxonomy" id="667725"/>
    <lineage>
        <taxon>Eukaryota</taxon>
        <taxon>Ichthyosporea</taxon>
        <taxon>Ichthyophonida</taxon>
        <taxon>Sphaeroforma</taxon>
    </lineage>
</organism>
<feature type="transmembrane region" description="Helical" evidence="6">
    <location>
        <begin position="406"/>
        <end position="428"/>
    </location>
</feature>
<dbReference type="InterPro" id="IPR004842">
    <property type="entry name" value="SLC12A_fam"/>
</dbReference>
<feature type="domain" description="SLC12A transporter C-terminal" evidence="8">
    <location>
        <begin position="828"/>
        <end position="929"/>
    </location>
</feature>
<keyword evidence="3 6" id="KW-1133">Transmembrane helix</keyword>
<feature type="transmembrane region" description="Helical" evidence="6">
    <location>
        <begin position="210"/>
        <end position="229"/>
    </location>
</feature>
<feature type="transmembrane region" description="Helical" evidence="6">
    <location>
        <begin position="283"/>
        <end position="306"/>
    </location>
</feature>
<name>A0A0L0GA67_9EUKA</name>
<feature type="compositionally biased region" description="Polar residues" evidence="5">
    <location>
        <begin position="7"/>
        <end position="22"/>
    </location>
</feature>
<evidence type="ECO:0000256" key="3">
    <source>
        <dbReference type="ARBA" id="ARBA00022989"/>
    </source>
</evidence>
<feature type="transmembrane region" description="Helical" evidence="6">
    <location>
        <begin position="488"/>
        <end position="518"/>
    </location>
</feature>
<feature type="region of interest" description="Disordered" evidence="5">
    <location>
        <begin position="1"/>
        <end position="63"/>
    </location>
</feature>
<dbReference type="GO" id="GO:0055075">
    <property type="term" value="P:potassium ion homeostasis"/>
    <property type="evidence" value="ECO:0007669"/>
    <property type="project" value="TreeGrafter"/>
</dbReference>
<feature type="compositionally biased region" description="Basic and acidic residues" evidence="5">
    <location>
        <begin position="29"/>
        <end position="39"/>
    </location>
</feature>
<feature type="transmembrane region" description="Helical" evidence="6">
    <location>
        <begin position="440"/>
        <end position="468"/>
    </location>
</feature>
<feature type="transmembrane region" description="Helical" evidence="6">
    <location>
        <begin position="235"/>
        <end position="262"/>
    </location>
</feature>
<dbReference type="STRING" id="667725.A0A0L0GA67"/>
<evidence type="ECO:0000259" key="8">
    <source>
        <dbReference type="Pfam" id="PF03522"/>
    </source>
</evidence>
<evidence type="ECO:0008006" key="11">
    <source>
        <dbReference type="Google" id="ProtNLM"/>
    </source>
</evidence>
<dbReference type="Proteomes" id="UP000054560">
    <property type="component" value="Unassembled WGS sequence"/>
</dbReference>
<dbReference type="GO" id="GO:0006884">
    <property type="term" value="P:cell volume homeostasis"/>
    <property type="evidence" value="ECO:0007669"/>
    <property type="project" value="TreeGrafter"/>
</dbReference>
<feature type="region of interest" description="Disordered" evidence="5">
    <location>
        <begin position="147"/>
        <end position="168"/>
    </location>
</feature>
<evidence type="ECO:0000256" key="4">
    <source>
        <dbReference type="ARBA" id="ARBA00023136"/>
    </source>
</evidence>
<dbReference type="GO" id="GO:0055078">
    <property type="term" value="P:sodium ion homeostasis"/>
    <property type="evidence" value="ECO:0007669"/>
    <property type="project" value="TreeGrafter"/>
</dbReference>
<dbReference type="RefSeq" id="XP_014159678.1">
    <property type="nucleotide sequence ID" value="XM_014304203.1"/>
</dbReference>